<sequence>MLQQLFNFWIAHYLCHDLCSIAGGIFRLQDCGSQGARQSTYKLPPSLQCLHVAHRNSTEPRWPPIIGLPRGVDLRTE</sequence>
<organism evidence="1 2">
    <name type="scientific">Burkholderia territorii</name>
    <dbReference type="NCBI Taxonomy" id="1503055"/>
    <lineage>
        <taxon>Bacteria</taxon>
        <taxon>Pseudomonadati</taxon>
        <taxon>Pseudomonadota</taxon>
        <taxon>Betaproteobacteria</taxon>
        <taxon>Burkholderiales</taxon>
        <taxon>Burkholderiaceae</taxon>
        <taxon>Burkholderia</taxon>
        <taxon>Burkholderia cepacia complex</taxon>
    </lineage>
</organism>
<evidence type="ECO:0000313" key="2">
    <source>
        <dbReference type="Proteomes" id="UP000068016"/>
    </source>
</evidence>
<comment type="caution">
    <text evidence="1">The sequence shown here is derived from an EMBL/GenBank/DDBJ whole genome shotgun (WGS) entry which is preliminary data.</text>
</comment>
<accession>A0A108E6E9</accession>
<protein>
    <submittedName>
        <fullName evidence="1">Uncharacterized protein</fullName>
    </submittedName>
</protein>
<dbReference type="EMBL" id="LPLZ01000081">
    <property type="protein sequence ID" value="KWN05595.1"/>
    <property type="molecule type" value="Genomic_DNA"/>
</dbReference>
<dbReference type="AlphaFoldDB" id="A0A108E6E9"/>
<dbReference type="Proteomes" id="UP000068016">
    <property type="component" value="Unassembled WGS sequence"/>
</dbReference>
<reference evidence="1 2" key="1">
    <citation type="submission" date="2015-11" db="EMBL/GenBank/DDBJ databases">
        <title>Expanding the genomic diversity of Burkholderia species for the development of highly accurate diagnostics.</title>
        <authorList>
            <person name="Sahl J."/>
            <person name="Keim P."/>
            <person name="Wagner D."/>
        </authorList>
    </citation>
    <scope>NUCLEOTIDE SEQUENCE [LARGE SCALE GENOMIC DNA]</scope>
    <source>
        <strain evidence="1 2">MSMB793WGS</strain>
    </source>
</reference>
<evidence type="ECO:0000313" key="1">
    <source>
        <dbReference type="EMBL" id="KWN05595.1"/>
    </source>
</evidence>
<name>A0A108E6E9_9BURK</name>
<proteinExistence type="predicted"/>
<gene>
    <name evidence="1" type="ORF">WT83_28950</name>
</gene>